<evidence type="ECO:0000313" key="4">
    <source>
        <dbReference type="Proteomes" id="UP000290921"/>
    </source>
</evidence>
<dbReference type="EMBL" id="AP026818">
    <property type="protein sequence ID" value="BDR80254.1"/>
    <property type="molecule type" value="Genomic_DNA"/>
</dbReference>
<evidence type="ECO:0000313" key="2">
    <source>
        <dbReference type="EMBL" id="BDR80254.1"/>
    </source>
</evidence>
<evidence type="ECO:0000256" key="1">
    <source>
        <dbReference type="SAM" id="MobiDB-lite"/>
    </source>
</evidence>
<evidence type="ECO:0008006" key="6">
    <source>
        <dbReference type="Google" id="ProtNLM"/>
    </source>
</evidence>
<reference evidence="3 4" key="1">
    <citation type="submission" date="2018-06" db="EMBL/GenBank/DDBJ databases">
        <title>Genome conservation of Clostridium tetani.</title>
        <authorList>
            <person name="Bruggemann H."/>
            <person name="Popoff M.R."/>
        </authorList>
    </citation>
    <scope>NUCLEOTIDE SEQUENCE [LARGE SCALE GENOMIC DNA]</scope>
    <source>
        <strain evidence="3 4">2017.061</strain>
    </source>
</reference>
<dbReference type="Proteomes" id="UP001321763">
    <property type="component" value="Chromosome"/>
</dbReference>
<proteinExistence type="predicted"/>
<dbReference type="OMA" id="FRWNGRF"/>
<dbReference type="Proteomes" id="UP000290921">
    <property type="component" value="Unassembled WGS sequence"/>
</dbReference>
<evidence type="ECO:0000313" key="5">
    <source>
        <dbReference type="Proteomes" id="UP001321763"/>
    </source>
</evidence>
<feature type="region of interest" description="Disordered" evidence="1">
    <location>
        <begin position="14"/>
        <end position="53"/>
    </location>
</feature>
<protein>
    <recommendedName>
        <fullName evidence="6">Transporter</fullName>
    </recommendedName>
</protein>
<dbReference type="RefSeq" id="WP_011098953.1">
    <property type="nucleotide sequence ID" value="NZ_AP026804.1"/>
</dbReference>
<organism evidence="3 4">
    <name type="scientific">Clostridium tetani</name>
    <dbReference type="NCBI Taxonomy" id="1513"/>
    <lineage>
        <taxon>Bacteria</taxon>
        <taxon>Bacillati</taxon>
        <taxon>Bacillota</taxon>
        <taxon>Clostridia</taxon>
        <taxon>Eubacteriales</taxon>
        <taxon>Clostridiaceae</taxon>
        <taxon>Clostridium</taxon>
    </lineage>
</organism>
<gene>
    <name evidence="3" type="ORF">DP130_12200</name>
    <name evidence="2" type="ORF">K234311028_05000</name>
</gene>
<dbReference type="GeneID" id="24253209"/>
<evidence type="ECO:0000313" key="3">
    <source>
        <dbReference type="EMBL" id="RXI45367.1"/>
    </source>
</evidence>
<dbReference type="AlphaFoldDB" id="A0A4Q0VBI6"/>
<dbReference type="EMBL" id="QMAP01000013">
    <property type="protein sequence ID" value="RXI45367.1"/>
    <property type="molecule type" value="Genomic_DNA"/>
</dbReference>
<reference evidence="2 5" key="2">
    <citation type="submission" date="2022-09" db="EMBL/GenBank/DDBJ databases">
        <title>complete genome sequences of Clostridium tetani str. KHSU-234311-028 isolated from soil.</title>
        <authorList>
            <person name="Sekizuka T."/>
            <person name="Shitada C."/>
            <person name="Takahashi M."/>
            <person name="Kuroda M."/>
        </authorList>
    </citation>
    <scope>NUCLEOTIDE SEQUENCE [LARGE SCALE GENOMIC DNA]</scope>
    <source>
        <strain evidence="2 5">KHSU-234311-028</strain>
    </source>
</reference>
<accession>A0A4Q0VBI6</accession>
<name>A0A4Q0VBI6_CLOTA</name>
<sequence>MYSNEFNYPLMSEFYRQRPGGPGRPPQGPGGVNRPPTGPPPSFTPQRPQAASNAQILAVDPGSIRPCRFRFVYIWPERGRPFWMFITFVGPRSIAGWRWTGFSWSYFGIDLNRIDSFVCF</sequence>